<dbReference type="AlphaFoldDB" id="X1QBT7"/>
<evidence type="ECO:0000256" key="1">
    <source>
        <dbReference type="SAM" id="Phobius"/>
    </source>
</evidence>
<proteinExistence type="predicted"/>
<reference evidence="2" key="1">
    <citation type="journal article" date="2014" name="Front. Microbiol.">
        <title>High frequency of phylogenetically diverse reductive dehalogenase-homologous genes in deep subseafloor sedimentary metagenomes.</title>
        <authorList>
            <person name="Kawai M."/>
            <person name="Futagami T."/>
            <person name="Toyoda A."/>
            <person name="Takaki Y."/>
            <person name="Nishi S."/>
            <person name="Hori S."/>
            <person name="Arai W."/>
            <person name="Tsubouchi T."/>
            <person name="Morono Y."/>
            <person name="Uchiyama I."/>
            <person name="Ito T."/>
            <person name="Fujiyama A."/>
            <person name="Inagaki F."/>
            <person name="Takami H."/>
        </authorList>
    </citation>
    <scope>NUCLEOTIDE SEQUENCE</scope>
    <source>
        <strain evidence="2">Expedition CK06-06</strain>
    </source>
</reference>
<sequence length="103" mass="11032">AYPSGVQQTGAETDGIVAEPMIAPAILGAGALIGRFLSLGALRAIFARYGVIALKWLAKWGSVGVLLGLITSDKDDDYQIRPPGKRRYTIGHNPRVRTLQKVS</sequence>
<feature type="transmembrane region" description="Helical" evidence="1">
    <location>
        <begin position="22"/>
        <end position="46"/>
    </location>
</feature>
<accession>X1QBT7</accession>
<protein>
    <submittedName>
        <fullName evidence="2">Uncharacterized protein</fullName>
    </submittedName>
</protein>
<name>X1QBT7_9ZZZZ</name>
<feature type="non-terminal residue" evidence="2">
    <location>
        <position position="1"/>
    </location>
</feature>
<dbReference type="EMBL" id="BARV01043726">
    <property type="protein sequence ID" value="GAI65698.1"/>
    <property type="molecule type" value="Genomic_DNA"/>
</dbReference>
<keyword evidence="1" id="KW-0812">Transmembrane</keyword>
<keyword evidence="1" id="KW-0472">Membrane</keyword>
<comment type="caution">
    <text evidence="2">The sequence shown here is derived from an EMBL/GenBank/DDBJ whole genome shotgun (WGS) entry which is preliminary data.</text>
</comment>
<organism evidence="2">
    <name type="scientific">marine sediment metagenome</name>
    <dbReference type="NCBI Taxonomy" id="412755"/>
    <lineage>
        <taxon>unclassified sequences</taxon>
        <taxon>metagenomes</taxon>
        <taxon>ecological metagenomes</taxon>
    </lineage>
</organism>
<keyword evidence="1" id="KW-1133">Transmembrane helix</keyword>
<feature type="non-terminal residue" evidence="2">
    <location>
        <position position="103"/>
    </location>
</feature>
<evidence type="ECO:0000313" key="2">
    <source>
        <dbReference type="EMBL" id="GAI65698.1"/>
    </source>
</evidence>
<gene>
    <name evidence="2" type="ORF">S06H3_65115</name>
</gene>